<dbReference type="AlphaFoldDB" id="A0A1I5QG64"/>
<dbReference type="InterPro" id="IPR025491">
    <property type="entry name" value="DUF4382"/>
</dbReference>
<feature type="chain" id="PRO_5011544407" description="DUF4382 domain-containing protein" evidence="1">
    <location>
        <begin position="23"/>
        <end position="332"/>
    </location>
</feature>
<feature type="domain" description="DUF4382" evidence="2">
    <location>
        <begin position="43"/>
        <end position="187"/>
    </location>
</feature>
<reference evidence="3 4" key="1">
    <citation type="submission" date="2016-10" db="EMBL/GenBank/DDBJ databases">
        <authorList>
            <person name="de Groot N.N."/>
        </authorList>
    </citation>
    <scope>NUCLEOTIDE SEQUENCE [LARGE SCALE GENOMIC DNA]</scope>
    <source>
        <strain evidence="4">E92,LMG 26720,CCM 7988</strain>
    </source>
</reference>
<evidence type="ECO:0000313" key="4">
    <source>
        <dbReference type="Proteomes" id="UP000199306"/>
    </source>
</evidence>
<organism evidence="3 4">
    <name type="scientific">Pseudarcicella hirudinis</name>
    <dbReference type="NCBI Taxonomy" id="1079859"/>
    <lineage>
        <taxon>Bacteria</taxon>
        <taxon>Pseudomonadati</taxon>
        <taxon>Bacteroidota</taxon>
        <taxon>Cytophagia</taxon>
        <taxon>Cytophagales</taxon>
        <taxon>Flectobacillaceae</taxon>
        <taxon>Pseudarcicella</taxon>
    </lineage>
</organism>
<dbReference type="Proteomes" id="UP000199306">
    <property type="component" value="Unassembled WGS sequence"/>
</dbReference>
<proteinExistence type="predicted"/>
<dbReference type="Pfam" id="PF14321">
    <property type="entry name" value="DUF4382"/>
    <property type="match status" value="1"/>
</dbReference>
<evidence type="ECO:0000313" key="3">
    <source>
        <dbReference type="EMBL" id="SFP44990.1"/>
    </source>
</evidence>
<dbReference type="RefSeq" id="WP_092014139.1">
    <property type="nucleotide sequence ID" value="NZ_FOXH01000003.1"/>
</dbReference>
<keyword evidence="1" id="KW-0732">Signal</keyword>
<gene>
    <name evidence="3" type="ORF">SAMN04515674_103170</name>
</gene>
<evidence type="ECO:0000259" key="2">
    <source>
        <dbReference type="Pfam" id="PF14321"/>
    </source>
</evidence>
<dbReference type="OrthoDB" id="2111471at2"/>
<feature type="signal peptide" evidence="1">
    <location>
        <begin position="1"/>
        <end position="22"/>
    </location>
</feature>
<dbReference type="STRING" id="1079859.SAMN04515674_103170"/>
<evidence type="ECO:0000256" key="1">
    <source>
        <dbReference type="SAM" id="SignalP"/>
    </source>
</evidence>
<accession>A0A1I5QG64</accession>
<keyword evidence="4" id="KW-1185">Reference proteome</keyword>
<protein>
    <recommendedName>
        <fullName evidence="2">DUF4382 domain-containing protein</fullName>
    </recommendedName>
</protein>
<dbReference type="EMBL" id="FOXH01000003">
    <property type="protein sequence ID" value="SFP44990.1"/>
    <property type="molecule type" value="Genomic_DNA"/>
</dbReference>
<sequence length="332" mass="35806">MKTKKILVYSLLILGLSAFQWSCSKDSDNVTPDAVPQDPNAPKGQVRVGITDAPIDGTEVKAVFVTVTEVRLDGKKFDAFQGPKTVNIAELNNGNFLTLGDGQLQTGTYSKLTLIFDYEKDQSGNAPGCYLLKSDGTKSKLAISGNARNSVEVTAKQFTVNQNGTTDLMIDFDLRKSIKTFNENARKNYSFVTYGELQSSIRVVNKNASGTISGNVSGYNAATMGNVVAYVYKKGEFNQNTEAKGQGESSVEFKNAVSSAKVDVNGNFKVSFLEEGDYEVHFASYKNSGDANASLLLNSFLNLSSNIDLNSISVKTGLEVRLSLTVKGVIGL</sequence>
<name>A0A1I5QG64_9BACT</name>